<gene>
    <name evidence="1" type="ORF">HPB50_001827</name>
</gene>
<organism evidence="1 2">
    <name type="scientific">Hyalomma asiaticum</name>
    <name type="common">Tick</name>
    <dbReference type="NCBI Taxonomy" id="266040"/>
    <lineage>
        <taxon>Eukaryota</taxon>
        <taxon>Metazoa</taxon>
        <taxon>Ecdysozoa</taxon>
        <taxon>Arthropoda</taxon>
        <taxon>Chelicerata</taxon>
        <taxon>Arachnida</taxon>
        <taxon>Acari</taxon>
        <taxon>Parasitiformes</taxon>
        <taxon>Ixodida</taxon>
        <taxon>Ixodoidea</taxon>
        <taxon>Ixodidae</taxon>
        <taxon>Hyalomminae</taxon>
        <taxon>Hyalomma</taxon>
    </lineage>
</organism>
<proteinExistence type="predicted"/>
<accession>A0ACB7SIV9</accession>
<evidence type="ECO:0000313" key="1">
    <source>
        <dbReference type="EMBL" id="KAH6934906.1"/>
    </source>
</evidence>
<sequence>MARVPDDERRTIVEVSLKGYSQWYIGALVNRPLNTANRIIQAYKYEGRIHDAPRAPRPKATTDDEDCLIFAAAVRNPFLPAPVIREDLDLDVSDTTVRSRLRTAGLRSHVAAQKPLLTAANKDARRRFAELRESWTAEEWGRVIFSDESTFSTRQDPRLRVWRLPGTR</sequence>
<dbReference type="EMBL" id="CM023483">
    <property type="protein sequence ID" value="KAH6934906.1"/>
    <property type="molecule type" value="Genomic_DNA"/>
</dbReference>
<name>A0ACB7SIV9_HYAAI</name>
<evidence type="ECO:0000313" key="2">
    <source>
        <dbReference type="Proteomes" id="UP000821845"/>
    </source>
</evidence>
<reference evidence="1" key="1">
    <citation type="submission" date="2020-05" db="EMBL/GenBank/DDBJ databases">
        <title>Large-scale comparative analyses of tick genomes elucidate their genetic diversity and vector capacities.</title>
        <authorList>
            <person name="Jia N."/>
            <person name="Wang J."/>
            <person name="Shi W."/>
            <person name="Du L."/>
            <person name="Sun Y."/>
            <person name="Zhan W."/>
            <person name="Jiang J."/>
            <person name="Wang Q."/>
            <person name="Zhang B."/>
            <person name="Ji P."/>
            <person name="Sakyi L.B."/>
            <person name="Cui X."/>
            <person name="Yuan T."/>
            <person name="Jiang B."/>
            <person name="Yang W."/>
            <person name="Lam T.T.-Y."/>
            <person name="Chang Q."/>
            <person name="Ding S."/>
            <person name="Wang X."/>
            <person name="Zhu J."/>
            <person name="Ruan X."/>
            <person name="Zhao L."/>
            <person name="Wei J."/>
            <person name="Que T."/>
            <person name="Du C."/>
            <person name="Cheng J."/>
            <person name="Dai P."/>
            <person name="Han X."/>
            <person name="Huang E."/>
            <person name="Gao Y."/>
            <person name="Liu J."/>
            <person name="Shao H."/>
            <person name="Ye R."/>
            <person name="Li L."/>
            <person name="Wei W."/>
            <person name="Wang X."/>
            <person name="Wang C."/>
            <person name="Yang T."/>
            <person name="Huo Q."/>
            <person name="Li W."/>
            <person name="Guo W."/>
            <person name="Chen H."/>
            <person name="Zhou L."/>
            <person name="Ni X."/>
            <person name="Tian J."/>
            <person name="Zhou Y."/>
            <person name="Sheng Y."/>
            <person name="Liu T."/>
            <person name="Pan Y."/>
            <person name="Xia L."/>
            <person name="Li J."/>
            <person name="Zhao F."/>
            <person name="Cao W."/>
        </authorList>
    </citation>
    <scope>NUCLEOTIDE SEQUENCE</scope>
    <source>
        <strain evidence="1">Hyas-2018</strain>
    </source>
</reference>
<comment type="caution">
    <text evidence="1">The sequence shown here is derived from an EMBL/GenBank/DDBJ whole genome shotgun (WGS) entry which is preliminary data.</text>
</comment>
<dbReference type="Proteomes" id="UP000821845">
    <property type="component" value="Chromosome 3"/>
</dbReference>
<protein>
    <submittedName>
        <fullName evidence="1">Uncharacterized protein</fullName>
    </submittedName>
</protein>
<keyword evidence="2" id="KW-1185">Reference proteome</keyword>